<dbReference type="RefSeq" id="WP_210807412.1">
    <property type="nucleotide sequence ID" value="NZ_JAGQDG010000002.1"/>
</dbReference>
<gene>
    <name evidence="1" type="ORF">KAK11_06470</name>
</gene>
<name>A0ABS5DV00_9BURK</name>
<reference evidence="1 2" key="1">
    <citation type="submission" date="2021-04" db="EMBL/GenBank/DDBJ databases">
        <title>The genome sequence of type strain Ideonella paludis KCTC 32238.</title>
        <authorList>
            <person name="Liu Y."/>
        </authorList>
    </citation>
    <scope>NUCLEOTIDE SEQUENCE [LARGE SCALE GENOMIC DNA]</scope>
    <source>
        <strain evidence="1 2">KCTC 32238</strain>
    </source>
</reference>
<proteinExistence type="predicted"/>
<organism evidence="1 2">
    <name type="scientific">Ideonella paludis</name>
    <dbReference type="NCBI Taxonomy" id="1233411"/>
    <lineage>
        <taxon>Bacteria</taxon>
        <taxon>Pseudomonadati</taxon>
        <taxon>Pseudomonadota</taxon>
        <taxon>Betaproteobacteria</taxon>
        <taxon>Burkholderiales</taxon>
        <taxon>Sphaerotilaceae</taxon>
        <taxon>Ideonella</taxon>
    </lineage>
</organism>
<dbReference type="SUPFAM" id="SSF55729">
    <property type="entry name" value="Acyl-CoA N-acyltransferases (Nat)"/>
    <property type="match status" value="1"/>
</dbReference>
<dbReference type="Gene3D" id="3.40.630.30">
    <property type="match status" value="1"/>
</dbReference>
<comment type="caution">
    <text evidence="1">The sequence shown here is derived from an EMBL/GenBank/DDBJ whole genome shotgun (WGS) entry which is preliminary data.</text>
</comment>
<dbReference type="Pfam" id="PF04339">
    <property type="entry name" value="FemAB_like"/>
    <property type="match status" value="1"/>
</dbReference>
<dbReference type="PANTHER" id="PTHR47017">
    <property type="entry name" value="ACYL-COA"/>
    <property type="match status" value="1"/>
</dbReference>
<dbReference type="Proteomes" id="UP000672097">
    <property type="component" value="Unassembled WGS sequence"/>
</dbReference>
<evidence type="ECO:0000313" key="2">
    <source>
        <dbReference type="Proteomes" id="UP000672097"/>
    </source>
</evidence>
<dbReference type="InterPro" id="IPR016181">
    <property type="entry name" value="Acyl_CoA_acyltransferase"/>
</dbReference>
<accession>A0ABS5DV00</accession>
<dbReference type="PANTHER" id="PTHR47017:SF1">
    <property type="entry name" value="ACYL-COA"/>
    <property type="match status" value="1"/>
</dbReference>
<protein>
    <submittedName>
        <fullName evidence="1">N-acetyltransferase</fullName>
    </submittedName>
</protein>
<dbReference type="InterPro" id="IPR007434">
    <property type="entry name" value="FemAB-like"/>
</dbReference>
<sequence>MSDTLKRAGDYHIEVHDSPAGLAADAWDELLAQQSHPTPFMQHRYLLALEQSGSAVARTGWQAQFVSVHQGQRLVAAAPAYLKAHSWGEYVFDWAWAEAYQRHGLAYYPKLLVACPFTPVPGARLLAADAEARAVLGQALVTLAQQSELSSVHLLFATDAEREALHTQGWMERTGVQFHWQNRPEQPWLSFDEFLSDLQRDKRKKIQQERRKVRDAGVHFEVREGREIRAADWDFFYECHQRTYAAHGGSPYLTRAFFQALADTQAEHWLMFVATLGSERVATSLLAIDRRQRVAWGRYWGCTQAISCLHFEACYYQPLAWCIANGFLRFEGGAQGEHKIARGLLPSPTGSAHWLAHPAFASAVADFLARERGGMDHYLDELNDRSPLKRSSTD</sequence>
<evidence type="ECO:0000313" key="1">
    <source>
        <dbReference type="EMBL" id="MBQ0934962.1"/>
    </source>
</evidence>
<dbReference type="EMBL" id="JAGQDG010000002">
    <property type="protein sequence ID" value="MBQ0934962.1"/>
    <property type="molecule type" value="Genomic_DNA"/>
</dbReference>
<keyword evidence="2" id="KW-1185">Reference proteome</keyword>